<dbReference type="InterPro" id="IPR039421">
    <property type="entry name" value="Type_1_exporter"/>
</dbReference>
<dbReference type="SMART" id="SM00382">
    <property type="entry name" value="AAA"/>
    <property type="match status" value="1"/>
</dbReference>
<evidence type="ECO:0000256" key="1">
    <source>
        <dbReference type="ARBA" id="ARBA00004141"/>
    </source>
</evidence>
<dbReference type="OrthoDB" id="6500128at2759"/>
<feature type="region of interest" description="Disordered" evidence="8">
    <location>
        <begin position="32"/>
        <end position="52"/>
    </location>
</feature>
<dbReference type="InterPro" id="IPR003439">
    <property type="entry name" value="ABC_transporter-like_ATP-bd"/>
</dbReference>
<dbReference type="OMA" id="WEWILIL"/>
<dbReference type="GO" id="GO:0090374">
    <property type="term" value="P:oligopeptide export from mitochondrion"/>
    <property type="evidence" value="ECO:0007669"/>
    <property type="project" value="TreeGrafter"/>
</dbReference>
<feature type="transmembrane region" description="Helical" evidence="9">
    <location>
        <begin position="243"/>
        <end position="266"/>
    </location>
</feature>
<dbReference type="InterPro" id="IPR011527">
    <property type="entry name" value="ABC1_TM_dom"/>
</dbReference>
<evidence type="ECO:0000256" key="4">
    <source>
        <dbReference type="ARBA" id="ARBA00022741"/>
    </source>
</evidence>
<dbReference type="KEGG" id="ngr:NAEGRDRAFT_51930"/>
<keyword evidence="4" id="KW-0547">Nucleotide-binding</keyword>
<sequence length="647" mass="71147">MNPQNPTKQFVPIATTNEDQELFARMLKQKEFDAAQQPQSTEHLPNKVLPPPTALPYASSLNRDYDQSIADMLKNRRKSLSEQEKQTYKDAREPQLKGKHNFKILKTFSWEWILILCGMLSSAVYGVMPLVFYLIFGTFVDDAIDYAKLDISAQEFFLSQMFMNIAGDRLAIRLRRTYFNALISQEMGFFDIKSSGALTAPIFEDVAKIQDAYTMKLSLVCTHVATAIAGVIMALTTNWKMTLILISCSPLVVIVIVICTKCIEVFTNRINNAVMRAAGVAGEVSSSIKTIRSMAGDRREKARFGKALAGAPFSIIGKGVSQGIAMGNSYMVINGFFALTFWYGGSIVIDGDATLGEMVKVFGIMANASQQALLKVILREPEITEPLNGKKVDDLRGEITVEGIEFAYPSRPHLTILKDFNLKIKAGSSVALVGGSGSGKSTIIGLMERFYAPQKGRVLLDGVDIKELDTEWLHQVIGIVTQEPTLFQGTIKENIAYSIGGLTGSKKDAKQSQIEEAAKAANAHNFIMELPNGYNTRLGEKGVSLSGGQKQRIAIARAILQNPQILLLDEATSALDAESEGLVQEALDRLMKGRTTICVAHRLATIKNSDEICVMDHGVIRERGSHEELIRNPNGIYRSLAAKQSMV</sequence>
<evidence type="ECO:0000256" key="2">
    <source>
        <dbReference type="ARBA" id="ARBA00007577"/>
    </source>
</evidence>
<protein>
    <submittedName>
        <fullName evidence="12">Predicted protein</fullName>
    </submittedName>
</protein>
<dbReference type="PANTHER" id="PTHR43394">
    <property type="entry name" value="ATP-DEPENDENT PERMEASE MDL1, MITOCHONDRIAL"/>
    <property type="match status" value="1"/>
</dbReference>
<dbReference type="AlphaFoldDB" id="D2VSK7"/>
<keyword evidence="3 9" id="KW-0812">Transmembrane</keyword>
<dbReference type="InterPro" id="IPR036640">
    <property type="entry name" value="ABC1_TM_sf"/>
</dbReference>
<dbReference type="InterPro" id="IPR017871">
    <property type="entry name" value="ABC_transporter-like_CS"/>
</dbReference>
<evidence type="ECO:0000259" key="10">
    <source>
        <dbReference type="PROSITE" id="PS50893"/>
    </source>
</evidence>
<name>D2VSK7_NAEGR</name>
<dbReference type="PROSITE" id="PS50893">
    <property type="entry name" value="ABC_TRANSPORTER_2"/>
    <property type="match status" value="1"/>
</dbReference>
<feature type="domain" description="ABC transmembrane type-1" evidence="11">
    <location>
        <begin position="157"/>
        <end position="370"/>
    </location>
</feature>
<comment type="similarity">
    <text evidence="2">Belongs to the ABC transporter superfamily. ABCB family. Multidrug resistance exporter (TC 3.A.1.201) subfamily.</text>
</comment>
<dbReference type="GO" id="GO:0016887">
    <property type="term" value="F:ATP hydrolysis activity"/>
    <property type="evidence" value="ECO:0007669"/>
    <property type="project" value="InterPro"/>
</dbReference>
<dbReference type="CDD" id="cd18577">
    <property type="entry name" value="ABC_6TM_Pgp_ABCB1_D1_like"/>
    <property type="match status" value="1"/>
</dbReference>
<evidence type="ECO:0000256" key="8">
    <source>
        <dbReference type="SAM" id="MobiDB-lite"/>
    </source>
</evidence>
<evidence type="ECO:0000313" key="13">
    <source>
        <dbReference type="Proteomes" id="UP000006671"/>
    </source>
</evidence>
<feature type="transmembrane region" description="Helical" evidence="9">
    <location>
        <begin position="112"/>
        <end position="136"/>
    </location>
</feature>
<evidence type="ECO:0000256" key="5">
    <source>
        <dbReference type="ARBA" id="ARBA00022840"/>
    </source>
</evidence>
<dbReference type="EMBL" id="GG738894">
    <property type="protein sequence ID" value="EFC40208.1"/>
    <property type="molecule type" value="Genomic_DNA"/>
</dbReference>
<evidence type="ECO:0000256" key="7">
    <source>
        <dbReference type="ARBA" id="ARBA00023136"/>
    </source>
</evidence>
<dbReference type="PROSITE" id="PS50929">
    <property type="entry name" value="ABC_TM1F"/>
    <property type="match status" value="1"/>
</dbReference>
<feature type="domain" description="ABC transporter" evidence="10">
    <location>
        <begin position="399"/>
        <end position="642"/>
    </location>
</feature>
<dbReference type="GeneID" id="8854586"/>
<dbReference type="Proteomes" id="UP000006671">
    <property type="component" value="Unassembled WGS sequence"/>
</dbReference>
<dbReference type="InterPro" id="IPR027417">
    <property type="entry name" value="P-loop_NTPase"/>
</dbReference>
<keyword evidence="7 9" id="KW-0472">Membrane</keyword>
<proteinExistence type="inferred from homology"/>
<evidence type="ECO:0000313" key="12">
    <source>
        <dbReference type="EMBL" id="EFC40208.1"/>
    </source>
</evidence>
<dbReference type="GO" id="GO:0005743">
    <property type="term" value="C:mitochondrial inner membrane"/>
    <property type="evidence" value="ECO:0007669"/>
    <property type="project" value="TreeGrafter"/>
</dbReference>
<evidence type="ECO:0000256" key="6">
    <source>
        <dbReference type="ARBA" id="ARBA00022989"/>
    </source>
</evidence>
<evidence type="ECO:0000256" key="3">
    <source>
        <dbReference type="ARBA" id="ARBA00022692"/>
    </source>
</evidence>
<feature type="transmembrane region" description="Helical" evidence="9">
    <location>
        <begin position="217"/>
        <end position="237"/>
    </location>
</feature>
<dbReference type="SUPFAM" id="SSF52540">
    <property type="entry name" value="P-loop containing nucleoside triphosphate hydrolases"/>
    <property type="match status" value="1"/>
</dbReference>
<dbReference type="FunFam" id="3.40.50.300:FF:000251">
    <property type="entry name" value="ABC transporter B family member 19"/>
    <property type="match status" value="1"/>
</dbReference>
<dbReference type="VEuPathDB" id="AmoebaDB:NAEGRDRAFT_51930"/>
<keyword evidence="13" id="KW-1185">Reference proteome</keyword>
<dbReference type="RefSeq" id="XP_002672952.1">
    <property type="nucleotide sequence ID" value="XM_002672906.1"/>
</dbReference>
<dbReference type="InParanoid" id="D2VSK7"/>
<dbReference type="GO" id="GO:0005524">
    <property type="term" value="F:ATP binding"/>
    <property type="evidence" value="ECO:0007669"/>
    <property type="project" value="UniProtKB-KW"/>
</dbReference>
<keyword evidence="6 9" id="KW-1133">Transmembrane helix</keyword>
<organism evidence="13">
    <name type="scientific">Naegleria gruberi</name>
    <name type="common">Amoeba</name>
    <dbReference type="NCBI Taxonomy" id="5762"/>
    <lineage>
        <taxon>Eukaryota</taxon>
        <taxon>Discoba</taxon>
        <taxon>Heterolobosea</taxon>
        <taxon>Tetramitia</taxon>
        <taxon>Eutetramitia</taxon>
        <taxon>Vahlkampfiidae</taxon>
        <taxon>Naegleria</taxon>
    </lineage>
</organism>
<comment type="subcellular location">
    <subcellularLocation>
        <location evidence="1">Membrane</location>
        <topology evidence="1">Multi-pass membrane protein</topology>
    </subcellularLocation>
</comment>
<dbReference type="GO" id="GO:0015421">
    <property type="term" value="F:ABC-type oligopeptide transporter activity"/>
    <property type="evidence" value="ECO:0007669"/>
    <property type="project" value="TreeGrafter"/>
</dbReference>
<dbReference type="STRING" id="5762.D2VSK7"/>
<reference evidence="12 13" key="1">
    <citation type="journal article" date="2010" name="Cell">
        <title>The genome of Naegleria gruberi illuminates early eukaryotic versatility.</title>
        <authorList>
            <person name="Fritz-Laylin L.K."/>
            <person name="Prochnik S.E."/>
            <person name="Ginger M.L."/>
            <person name="Dacks J.B."/>
            <person name="Carpenter M.L."/>
            <person name="Field M.C."/>
            <person name="Kuo A."/>
            <person name="Paredez A."/>
            <person name="Chapman J."/>
            <person name="Pham J."/>
            <person name="Shu S."/>
            <person name="Neupane R."/>
            <person name="Cipriano M."/>
            <person name="Mancuso J."/>
            <person name="Tu H."/>
            <person name="Salamov A."/>
            <person name="Lindquist E."/>
            <person name="Shapiro H."/>
            <person name="Lucas S."/>
            <person name="Grigoriev I.V."/>
            <person name="Cande W.Z."/>
            <person name="Fulton C."/>
            <person name="Rokhsar D.S."/>
            <person name="Dawson S.C."/>
        </authorList>
    </citation>
    <scope>NUCLEOTIDE SEQUENCE [LARGE SCALE GENOMIC DNA]</scope>
    <source>
        <strain evidence="12 13">NEG-M</strain>
    </source>
</reference>
<dbReference type="Gene3D" id="3.40.50.300">
    <property type="entry name" value="P-loop containing nucleotide triphosphate hydrolases"/>
    <property type="match status" value="1"/>
</dbReference>
<evidence type="ECO:0000259" key="11">
    <source>
        <dbReference type="PROSITE" id="PS50929"/>
    </source>
</evidence>
<dbReference type="Gene3D" id="1.20.1560.10">
    <property type="entry name" value="ABC transporter type 1, transmembrane domain"/>
    <property type="match status" value="1"/>
</dbReference>
<keyword evidence="5" id="KW-0067">ATP-binding</keyword>
<accession>D2VSK7</accession>
<dbReference type="PANTHER" id="PTHR43394:SF1">
    <property type="entry name" value="ATP-BINDING CASSETTE SUB-FAMILY B MEMBER 10, MITOCHONDRIAL"/>
    <property type="match status" value="1"/>
</dbReference>
<dbReference type="SUPFAM" id="SSF90123">
    <property type="entry name" value="ABC transporter transmembrane region"/>
    <property type="match status" value="1"/>
</dbReference>
<dbReference type="InterPro" id="IPR003593">
    <property type="entry name" value="AAA+_ATPase"/>
</dbReference>
<dbReference type="PROSITE" id="PS00211">
    <property type="entry name" value="ABC_TRANSPORTER_1"/>
    <property type="match status" value="1"/>
</dbReference>
<dbReference type="CDD" id="cd03249">
    <property type="entry name" value="ABC_MTABC3_MDL1_MDL2"/>
    <property type="match status" value="1"/>
</dbReference>
<evidence type="ECO:0000256" key="9">
    <source>
        <dbReference type="SAM" id="Phobius"/>
    </source>
</evidence>
<gene>
    <name evidence="12" type="ORF">NAEGRDRAFT_51930</name>
</gene>
<dbReference type="eggNOG" id="KOG0055">
    <property type="taxonomic scope" value="Eukaryota"/>
</dbReference>
<dbReference type="Pfam" id="PF00664">
    <property type="entry name" value="ABC_membrane"/>
    <property type="match status" value="1"/>
</dbReference>
<dbReference type="Pfam" id="PF00005">
    <property type="entry name" value="ABC_tran"/>
    <property type="match status" value="1"/>
</dbReference>